<keyword evidence="2" id="KW-1185">Reference proteome</keyword>
<dbReference type="EMBL" id="CM037157">
    <property type="protein sequence ID" value="KAH7849311.1"/>
    <property type="molecule type" value="Genomic_DNA"/>
</dbReference>
<gene>
    <name evidence="1" type="ORF">Vadar_016072</name>
</gene>
<protein>
    <submittedName>
        <fullName evidence="1">Uncharacterized protein</fullName>
    </submittedName>
</protein>
<comment type="caution">
    <text evidence="1">The sequence shown here is derived from an EMBL/GenBank/DDBJ whole genome shotgun (WGS) entry which is preliminary data.</text>
</comment>
<sequence>MKEADQVFKITFALYILGAFLCPTTRDDINQSFVHVVIDVETMEKMNWAKLTLDFYARVYGRSAEMVVYKEIGGYSSLWYAISEQTKEILRRFCNINSYDMEGVVVHFLTEEGRVKEKSDGHERGESKRGVGDIAGLKICTLATLVGLTLWNNVLLAKYLGSPMLRQPQPKPDEEVGPNKHASTYPTPNQVRLAQMKDPNEG</sequence>
<evidence type="ECO:0000313" key="1">
    <source>
        <dbReference type="EMBL" id="KAH7849311.1"/>
    </source>
</evidence>
<accession>A0ACB7Y7L7</accession>
<dbReference type="Proteomes" id="UP000828048">
    <property type="component" value="Chromosome 7"/>
</dbReference>
<organism evidence="1 2">
    <name type="scientific">Vaccinium darrowii</name>
    <dbReference type="NCBI Taxonomy" id="229202"/>
    <lineage>
        <taxon>Eukaryota</taxon>
        <taxon>Viridiplantae</taxon>
        <taxon>Streptophyta</taxon>
        <taxon>Embryophyta</taxon>
        <taxon>Tracheophyta</taxon>
        <taxon>Spermatophyta</taxon>
        <taxon>Magnoliopsida</taxon>
        <taxon>eudicotyledons</taxon>
        <taxon>Gunneridae</taxon>
        <taxon>Pentapetalae</taxon>
        <taxon>asterids</taxon>
        <taxon>Ericales</taxon>
        <taxon>Ericaceae</taxon>
        <taxon>Vaccinioideae</taxon>
        <taxon>Vaccinieae</taxon>
        <taxon>Vaccinium</taxon>
    </lineage>
</organism>
<reference evidence="1 2" key="1">
    <citation type="journal article" date="2021" name="Hortic Res">
        <title>High-quality reference genome and annotation aids understanding of berry development for evergreen blueberry (Vaccinium darrowii).</title>
        <authorList>
            <person name="Yu J."/>
            <person name="Hulse-Kemp A.M."/>
            <person name="Babiker E."/>
            <person name="Staton M."/>
        </authorList>
    </citation>
    <scope>NUCLEOTIDE SEQUENCE [LARGE SCALE GENOMIC DNA]</scope>
    <source>
        <strain evidence="2">cv. NJ 8807/NJ 8810</strain>
        <tissue evidence="1">Young leaf</tissue>
    </source>
</reference>
<name>A0ACB7Y7L7_9ERIC</name>
<proteinExistence type="predicted"/>
<evidence type="ECO:0000313" key="2">
    <source>
        <dbReference type="Proteomes" id="UP000828048"/>
    </source>
</evidence>